<comment type="pathway">
    <text evidence="2 12">Aminoacyl-tRNA biosynthesis; selenocysteinyl-tRNA(Sec) biosynthesis; L-seryl-tRNA(Sec) from L-serine and tRNA(Sec): step 1/1.</text>
</comment>
<dbReference type="PRINTS" id="PR00981">
    <property type="entry name" value="TRNASYNTHSER"/>
</dbReference>
<keyword evidence="8 12" id="KW-0648">Protein biosynthesis</keyword>
<dbReference type="GO" id="GO:0016260">
    <property type="term" value="P:selenocysteine biosynthetic process"/>
    <property type="evidence" value="ECO:0007669"/>
    <property type="project" value="UniProtKB-UniRule"/>
</dbReference>
<evidence type="ECO:0000256" key="8">
    <source>
        <dbReference type="ARBA" id="ARBA00022917"/>
    </source>
</evidence>
<feature type="binding site" evidence="13">
    <location>
        <position position="223"/>
    </location>
    <ligand>
        <name>L-serine</name>
        <dbReference type="ChEBI" id="CHEBI:33384"/>
    </ligand>
</feature>
<dbReference type="InterPro" id="IPR010978">
    <property type="entry name" value="tRNA-bd_arm"/>
</dbReference>
<keyword evidence="6 12" id="KW-0547">Nucleotide-binding</keyword>
<evidence type="ECO:0000256" key="2">
    <source>
        <dbReference type="ARBA" id="ARBA00005045"/>
    </source>
</evidence>
<comment type="function">
    <text evidence="12">Catalyzes the attachment of serine to tRNA(Ser). Is also able to aminoacylate tRNA(Sec) with serine, to form the misacylated tRNA L-seryl-tRNA(Sec), which will be further converted into selenocysteinyl-tRNA(Sec).</text>
</comment>
<dbReference type="EMBL" id="JACETL010000008">
    <property type="protein sequence ID" value="MBA4692386.1"/>
    <property type="molecule type" value="Genomic_DNA"/>
</dbReference>
<comment type="subcellular location">
    <subcellularLocation>
        <location evidence="1 12">Cytoplasm</location>
    </subcellularLocation>
</comment>
<dbReference type="InterPro" id="IPR042103">
    <property type="entry name" value="SerRS_1_N_sf"/>
</dbReference>
<dbReference type="PANTHER" id="PTHR43697:SF1">
    <property type="entry name" value="SERINE--TRNA LIGASE"/>
    <property type="match status" value="1"/>
</dbReference>
<evidence type="ECO:0000313" key="17">
    <source>
        <dbReference type="Proteomes" id="UP000551848"/>
    </source>
</evidence>
<evidence type="ECO:0000256" key="10">
    <source>
        <dbReference type="ARBA" id="ARBA00047929"/>
    </source>
</evidence>
<dbReference type="InterPro" id="IPR002314">
    <property type="entry name" value="aa-tRNA-synt_IIb"/>
</dbReference>
<dbReference type="UniPathway" id="UPA00906">
    <property type="reaction ID" value="UER00895"/>
</dbReference>
<comment type="caution">
    <text evidence="16">The sequence shown here is derived from an EMBL/GenBank/DDBJ whole genome shotgun (WGS) entry which is preliminary data.</text>
</comment>
<dbReference type="Gene3D" id="3.30.930.10">
    <property type="entry name" value="Bira Bifunctional Protein, Domain 2"/>
    <property type="match status" value="1"/>
</dbReference>
<feature type="binding site" evidence="12 14">
    <location>
        <begin position="341"/>
        <end position="344"/>
    </location>
    <ligand>
        <name>ATP</name>
        <dbReference type="ChEBI" id="CHEBI:30616"/>
    </ligand>
</feature>
<dbReference type="InterPro" id="IPR033729">
    <property type="entry name" value="SerRS_core"/>
</dbReference>
<protein>
    <recommendedName>
        <fullName evidence="12">Serine--tRNA ligase</fullName>
        <ecNumber evidence="12">6.1.1.11</ecNumber>
    </recommendedName>
    <alternativeName>
        <fullName evidence="12">Seryl-tRNA synthetase</fullName>
        <shortName evidence="12">SerRS</shortName>
    </alternativeName>
    <alternativeName>
        <fullName evidence="12">Seryl-tRNA(Ser/Sec) synthetase</fullName>
    </alternativeName>
</protein>
<dbReference type="SUPFAM" id="SSF55681">
    <property type="entry name" value="Class II aaRS and biotin synthetases"/>
    <property type="match status" value="1"/>
</dbReference>
<proteinExistence type="inferred from homology"/>
<evidence type="ECO:0000256" key="7">
    <source>
        <dbReference type="ARBA" id="ARBA00022840"/>
    </source>
</evidence>
<dbReference type="InterPro" id="IPR045864">
    <property type="entry name" value="aa-tRNA-synth_II/BPL/LPL"/>
</dbReference>
<reference evidence="16 17" key="1">
    <citation type="submission" date="2020-06" db="EMBL/GenBank/DDBJ databases">
        <title>Dysbiosis in marine aquaculture revealed through microbiome analysis: reverse ecology for environmental sustainability.</title>
        <authorList>
            <person name="Haro-Moreno J.M."/>
            <person name="Coutinho F.H."/>
            <person name="Zaragoza-Solas A."/>
            <person name="Picazo A."/>
            <person name="Almagro-Moreno S."/>
            <person name="Lopez-Perez M."/>
        </authorList>
    </citation>
    <scope>NUCLEOTIDE SEQUENCE [LARGE SCALE GENOMIC DNA]</scope>
    <source>
        <strain evidence="16">MCMED-G41</strain>
    </source>
</reference>
<feature type="binding site" evidence="12">
    <location>
        <position position="375"/>
    </location>
    <ligand>
        <name>L-serine</name>
        <dbReference type="ChEBI" id="CHEBI:33384"/>
    </ligand>
</feature>
<dbReference type="InterPro" id="IPR002317">
    <property type="entry name" value="Ser-tRNA-ligase_type_1"/>
</dbReference>
<evidence type="ECO:0000256" key="12">
    <source>
        <dbReference type="HAMAP-Rule" id="MF_00176"/>
    </source>
</evidence>
<dbReference type="GO" id="GO:0005737">
    <property type="term" value="C:cytoplasm"/>
    <property type="evidence" value="ECO:0007669"/>
    <property type="project" value="UniProtKB-SubCell"/>
</dbReference>
<organism evidence="16 17">
    <name type="scientific">SAR86 cluster bacterium</name>
    <dbReference type="NCBI Taxonomy" id="2030880"/>
    <lineage>
        <taxon>Bacteria</taxon>
        <taxon>Pseudomonadati</taxon>
        <taxon>Pseudomonadota</taxon>
        <taxon>Gammaproteobacteria</taxon>
        <taxon>SAR86 cluster</taxon>
    </lineage>
</organism>
<name>A0A838XWX8_9GAMM</name>
<dbReference type="Gene3D" id="1.10.287.40">
    <property type="entry name" value="Serine-tRNA synthetase, tRNA binding domain"/>
    <property type="match status" value="1"/>
</dbReference>
<dbReference type="EC" id="6.1.1.11" evidence="12"/>
<dbReference type="PIRSF" id="PIRSF001529">
    <property type="entry name" value="Ser-tRNA-synth_IIa"/>
    <property type="match status" value="1"/>
</dbReference>
<dbReference type="CDD" id="cd00770">
    <property type="entry name" value="SerRS_core"/>
    <property type="match status" value="1"/>
</dbReference>
<accession>A0A838XWX8</accession>
<evidence type="ECO:0000256" key="11">
    <source>
        <dbReference type="ARBA" id="ARBA00048823"/>
    </source>
</evidence>
<feature type="binding site" evidence="12 13">
    <location>
        <position position="277"/>
    </location>
    <ligand>
        <name>L-serine</name>
        <dbReference type="ChEBI" id="CHEBI:33384"/>
    </ligand>
</feature>
<dbReference type="Pfam" id="PF02403">
    <property type="entry name" value="Seryl_tRNA_N"/>
    <property type="match status" value="1"/>
</dbReference>
<keyword evidence="9 12" id="KW-0030">Aminoacyl-tRNA synthetase</keyword>
<evidence type="ECO:0000256" key="14">
    <source>
        <dbReference type="PIRSR" id="PIRSR001529-2"/>
    </source>
</evidence>
<comment type="domain">
    <text evidence="12">Consists of two distinct domains, a catalytic core and a N-terminal extension that is involved in tRNA binding.</text>
</comment>
<comment type="catalytic activity">
    <reaction evidence="11 12">
        <text>tRNA(Ser) + L-serine + ATP = L-seryl-tRNA(Ser) + AMP + diphosphate + H(+)</text>
        <dbReference type="Rhea" id="RHEA:12292"/>
        <dbReference type="Rhea" id="RHEA-COMP:9669"/>
        <dbReference type="Rhea" id="RHEA-COMP:9703"/>
        <dbReference type="ChEBI" id="CHEBI:15378"/>
        <dbReference type="ChEBI" id="CHEBI:30616"/>
        <dbReference type="ChEBI" id="CHEBI:33019"/>
        <dbReference type="ChEBI" id="CHEBI:33384"/>
        <dbReference type="ChEBI" id="CHEBI:78442"/>
        <dbReference type="ChEBI" id="CHEBI:78533"/>
        <dbReference type="ChEBI" id="CHEBI:456215"/>
        <dbReference type="EC" id="6.1.1.11"/>
    </reaction>
</comment>
<dbReference type="PROSITE" id="PS50862">
    <property type="entry name" value="AA_TRNA_LIGASE_II"/>
    <property type="match status" value="1"/>
</dbReference>
<evidence type="ECO:0000256" key="4">
    <source>
        <dbReference type="ARBA" id="ARBA00022490"/>
    </source>
</evidence>
<feature type="binding site" evidence="13">
    <location>
        <position position="254"/>
    </location>
    <ligand>
        <name>L-serine</name>
        <dbReference type="ChEBI" id="CHEBI:33384"/>
    </ligand>
</feature>
<feature type="domain" description="Aminoacyl-transfer RNA synthetases class-II family profile" evidence="15">
    <location>
        <begin position="166"/>
        <end position="400"/>
    </location>
</feature>
<dbReference type="GO" id="GO:0004828">
    <property type="term" value="F:serine-tRNA ligase activity"/>
    <property type="evidence" value="ECO:0007669"/>
    <property type="project" value="UniProtKB-UniRule"/>
</dbReference>
<evidence type="ECO:0000259" key="15">
    <source>
        <dbReference type="PROSITE" id="PS50862"/>
    </source>
</evidence>
<keyword evidence="4 12" id="KW-0963">Cytoplasm</keyword>
<dbReference type="NCBIfam" id="TIGR00414">
    <property type="entry name" value="serS"/>
    <property type="match status" value="1"/>
</dbReference>
<comment type="caution">
    <text evidence="12">Lacks conserved residue(s) required for the propagation of feature annotation.</text>
</comment>
<comment type="subunit">
    <text evidence="12">Homodimer. The tRNA molecule binds across the dimer.</text>
</comment>
<gene>
    <name evidence="12 16" type="primary">serS</name>
    <name evidence="16" type="ORF">H2072_01415</name>
</gene>
<keyword evidence="5 12" id="KW-0436">Ligase</keyword>
<evidence type="ECO:0000256" key="1">
    <source>
        <dbReference type="ARBA" id="ARBA00004496"/>
    </source>
</evidence>
<evidence type="ECO:0000313" key="16">
    <source>
        <dbReference type="EMBL" id="MBA4692386.1"/>
    </source>
</evidence>
<feature type="binding site" evidence="12 14">
    <location>
        <begin position="254"/>
        <end position="256"/>
    </location>
    <ligand>
        <name>ATP</name>
        <dbReference type="ChEBI" id="CHEBI:30616"/>
    </ligand>
</feature>
<sequence>MIDANLIKNNSQIVIENLKSRNYDLDYDLYESLESDRKKYQTETEDLQALRKVLSQDFGLLKKEGKDDPKLSKKIESVNNDLEACSSKLSEVQLDLENLLLDIPNFVDASAPIGLNEENNVKIREHGEPKIFKGKNHLDITSMIDTESANLLAGSRFAVLKGEIAKLQRALIAFMLDKALEHGYEEHYLPLVANTASLTSTGQLPKFSDDLFQLSDDYYLIPTAEVPLTNLYRNKILDIDKFPIKLTAHTSCFRSEAGSYGKDTKGLIRQHQFEKVELVQICHPDHSFTALEELTSHAEAVLIELDLPYQVVELCSGDLGFSAAKTYDLEVWIPSQESFREISSCSNCSDFQARRAKMRFKEEGKPKFVHTLNGSALAAGRALIAIIENNFDQKSKISIPEVLQDYTKFSHIEV</sequence>
<dbReference type="PANTHER" id="PTHR43697">
    <property type="entry name" value="SERYL-TRNA SYNTHETASE"/>
    <property type="match status" value="1"/>
</dbReference>
<dbReference type="HAMAP" id="MF_00176">
    <property type="entry name" value="Ser_tRNA_synth_type1"/>
    <property type="match status" value="1"/>
</dbReference>
<evidence type="ECO:0000256" key="5">
    <source>
        <dbReference type="ARBA" id="ARBA00022598"/>
    </source>
</evidence>
<dbReference type="GO" id="GO:0006434">
    <property type="term" value="P:seryl-tRNA aminoacylation"/>
    <property type="evidence" value="ECO:0007669"/>
    <property type="project" value="UniProtKB-UniRule"/>
</dbReference>
<comment type="similarity">
    <text evidence="3 12">Belongs to the class-II aminoacyl-tRNA synthetase family. Type-1 seryl-tRNA synthetase subfamily.</text>
</comment>
<dbReference type="InterPro" id="IPR015866">
    <property type="entry name" value="Ser-tRNA-synth_1_N"/>
</dbReference>
<dbReference type="GO" id="GO:0005524">
    <property type="term" value="F:ATP binding"/>
    <property type="evidence" value="ECO:0007669"/>
    <property type="project" value="UniProtKB-UniRule"/>
</dbReference>
<feature type="binding site" evidence="13">
    <location>
        <position position="373"/>
    </location>
    <ligand>
        <name>L-serine</name>
        <dbReference type="ChEBI" id="CHEBI:33384"/>
    </ligand>
</feature>
<dbReference type="AlphaFoldDB" id="A0A838XWX8"/>
<evidence type="ECO:0000256" key="3">
    <source>
        <dbReference type="ARBA" id="ARBA00010728"/>
    </source>
</evidence>
<dbReference type="InterPro" id="IPR006195">
    <property type="entry name" value="aa-tRNA-synth_II"/>
</dbReference>
<evidence type="ECO:0000256" key="6">
    <source>
        <dbReference type="ARBA" id="ARBA00022741"/>
    </source>
</evidence>
<comment type="catalytic activity">
    <reaction evidence="10 12">
        <text>tRNA(Sec) + L-serine + ATP = L-seryl-tRNA(Sec) + AMP + diphosphate + H(+)</text>
        <dbReference type="Rhea" id="RHEA:42580"/>
        <dbReference type="Rhea" id="RHEA-COMP:9742"/>
        <dbReference type="Rhea" id="RHEA-COMP:10128"/>
        <dbReference type="ChEBI" id="CHEBI:15378"/>
        <dbReference type="ChEBI" id="CHEBI:30616"/>
        <dbReference type="ChEBI" id="CHEBI:33019"/>
        <dbReference type="ChEBI" id="CHEBI:33384"/>
        <dbReference type="ChEBI" id="CHEBI:78442"/>
        <dbReference type="ChEBI" id="CHEBI:78533"/>
        <dbReference type="ChEBI" id="CHEBI:456215"/>
        <dbReference type="EC" id="6.1.1.11"/>
    </reaction>
</comment>
<dbReference type="Proteomes" id="UP000551848">
    <property type="component" value="Unassembled WGS sequence"/>
</dbReference>
<keyword evidence="7 12" id="KW-0067">ATP-binding</keyword>
<evidence type="ECO:0000256" key="13">
    <source>
        <dbReference type="PIRSR" id="PIRSR001529-1"/>
    </source>
</evidence>
<feature type="binding site" evidence="12">
    <location>
        <begin position="223"/>
        <end position="225"/>
    </location>
    <ligand>
        <name>L-serine</name>
        <dbReference type="ChEBI" id="CHEBI:33384"/>
    </ligand>
</feature>
<evidence type="ECO:0000256" key="9">
    <source>
        <dbReference type="ARBA" id="ARBA00023146"/>
    </source>
</evidence>
<dbReference type="SUPFAM" id="SSF46589">
    <property type="entry name" value="tRNA-binding arm"/>
    <property type="match status" value="1"/>
</dbReference>
<dbReference type="Pfam" id="PF00587">
    <property type="entry name" value="tRNA-synt_2b"/>
    <property type="match status" value="1"/>
</dbReference>